<feature type="transmembrane region" description="Helical" evidence="6">
    <location>
        <begin position="404"/>
        <end position="427"/>
    </location>
</feature>
<evidence type="ECO:0000256" key="2">
    <source>
        <dbReference type="ARBA" id="ARBA00022692"/>
    </source>
</evidence>
<organism evidence="8 9">
    <name type="scientific">Toxoplasma gondii p89</name>
    <dbReference type="NCBI Taxonomy" id="943119"/>
    <lineage>
        <taxon>Eukaryota</taxon>
        <taxon>Sar</taxon>
        <taxon>Alveolata</taxon>
        <taxon>Apicomplexa</taxon>
        <taxon>Conoidasida</taxon>
        <taxon>Coccidia</taxon>
        <taxon>Eucoccidiorida</taxon>
        <taxon>Eimeriorina</taxon>
        <taxon>Sarcocystidae</taxon>
        <taxon>Toxoplasma</taxon>
    </lineage>
</organism>
<feature type="region of interest" description="Disordered" evidence="5">
    <location>
        <begin position="184"/>
        <end position="212"/>
    </location>
</feature>
<feature type="transmembrane region" description="Helical" evidence="6">
    <location>
        <begin position="567"/>
        <end position="589"/>
    </location>
</feature>
<accession>A0A086KD79</accession>
<name>A0A086KD79_TOXGO</name>
<feature type="transmembrane region" description="Helical" evidence="6">
    <location>
        <begin position="447"/>
        <end position="468"/>
    </location>
</feature>
<evidence type="ECO:0000259" key="7">
    <source>
        <dbReference type="Pfam" id="PF01490"/>
    </source>
</evidence>
<dbReference type="EMBL" id="AEYI02001031">
    <property type="protein sequence ID" value="KFG42347.1"/>
    <property type="molecule type" value="Genomic_DNA"/>
</dbReference>
<evidence type="ECO:0000256" key="5">
    <source>
        <dbReference type="SAM" id="MobiDB-lite"/>
    </source>
</evidence>
<feature type="transmembrane region" description="Helical" evidence="6">
    <location>
        <begin position="264"/>
        <end position="287"/>
    </location>
</feature>
<evidence type="ECO:0000256" key="4">
    <source>
        <dbReference type="ARBA" id="ARBA00023136"/>
    </source>
</evidence>
<feature type="transmembrane region" description="Helical" evidence="6">
    <location>
        <begin position="480"/>
        <end position="506"/>
    </location>
</feature>
<feature type="transmembrane region" description="Helical" evidence="6">
    <location>
        <begin position="293"/>
        <end position="314"/>
    </location>
</feature>
<evidence type="ECO:0000256" key="6">
    <source>
        <dbReference type="SAM" id="Phobius"/>
    </source>
</evidence>
<dbReference type="VEuPathDB" id="ToxoDB:TGP89_227430"/>
<proteinExistence type="predicted"/>
<dbReference type="Proteomes" id="UP000028828">
    <property type="component" value="Unassembled WGS sequence"/>
</dbReference>
<feature type="compositionally biased region" description="Polar residues" evidence="5">
    <location>
        <begin position="201"/>
        <end position="212"/>
    </location>
</feature>
<evidence type="ECO:0000313" key="8">
    <source>
        <dbReference type="EMBL" id="KFG42347.1"/>
    </source>
</evidence>
<keyword evidence="3 6" id="KW-1133">Transmembrane helix</keyword>
<reference evidence="8 9" key="1">
    <citation type="submission" date="2014-03" db="EMBL/GenBank/DDBJ databases">
        <authorList>
            <person name="Sibley D."/>
            <person name="Venepally P."/>
            <person name="Karamycheva S."/>
            <person name="Hadjithomas M."/>
            <person name="Khan A."/>
            <person name="Brunk B."/>
            <person name="Roos D."/>
            <person name="Caler E."/>
            <person name="Lorenzi H."/>
        </authorList>
    </citation>
    <scope>NUCLEOTIDE SEQUENCE [LARGE SCALE GENOMIC DNA]</scope>
    <source>
        <strain evidence="9">p89</strain>
    </source>
</reference>
<dbReference type="AlphaFoldDB" id="A0A086KD79"/>
<evidence type="ECO:0000313" key="9">
    <source>
        <dbReference type="Proteomes" id="UP000028828"/>
    </source>
</evidence>
<feature type="transmembrane region" description="Helical" evidence="6">
    <location>
        <begin position="595"/>
        <end position="617"/>
    </location>
</feature>
<gene>
    <name evidence="8" type="ORF">TGP89_227430</name>
</gene>
<feature type="transmembrane region" description="Helical" evidence="6">
    <location>
        <begin position="340"/>
        <end position="360"/>
    </location>
</feature>
<keyword evidence="4 6" id="KW-0472">Membrane</keyword>
<evidence type="ECO:0000256" key="3">
    <source>
        <dbReference type="ARBA" id="ARBA00022989"/>
    </source>
</evidence>
<dbReference type="GO" id="GO:0016020">
    <property type="term" value="C:membrane"/>
    <property type="evidence" value="ECO:0007669"/>
    <property type="project" value="UniProtKB-SubCell"/>
</dbReference>
<dbReference type="InterPro" id="IPR013057">
    <property type="entry name" value="AA_transpt_TM"/>
</dbReference>
<keyword evidence="2 6" id="KW-0812">Transmembrane</keyword>
<feature type="region of interest" description="Disordered" evidence="5">
    <location>
        <begin position="65"/>
        <end position="87"/>
    </location>
</feature>
<dbReference type="PANTHER" id="PTHR22950:SF666">
    <property type="entry name" value="VACUOLAR AMINO ACID TRANSPORTER 4"/>
    <property type="match status" value="1"/>
</dbReference>
<dbReference type="OrthoDB" id="1684102at2759"/>
<feature type="transmembrane region" description="Helical" evidence="6">
    <location>
        <begin position="380"/>
        <end position="399"/>
    </location>
</feature>
<evidence type="ECO:0000256" key="1">
    <source>
        <dbReference type="ARBA" id="ARBA00004141"/>
    </source>
</evidence>
<feature type="transmembrane region" description="Helical" evidence="6">
    <location>
        <begin position="629"/>
        <end position="650"/>
    </location>
</feature>
<comment type="subcellular location">
    <subcellularLocation>
        <location evidence="1">Membrane</location>
        <topology evidence="1">Multi-pass membrane protein</topology>
    </subcellularLocation>
</comment>
<comment type="caution">
    <text evidence="8">The sequence shown here is derived from an EMBL/GenBank/DDBJ whole genome shotgun (WGS) entry which is preliminary data.</text>
</comment>
<feature type="transmembrane region" description="Helical" evidence="6">
    <location>
        <begin position="526"/>
        <end position="555"/>
    </location>
</feature>
<feature type="domain" description="Amino acid transporter transmembrane" evidence="7">
    <location>
        <begin position="262"/>
        <end position="649"/>
    </location>
</feature>
<sequence length="665" mass="71932">MSRSDVREALHHFGISLASPLQTVPPIKLPAGHVRREVLFSGMPSSSEMATTTGSAGHEQTAVENAAGGGDNTLSESTRNECMATSQSDIRNTWSGALFMWPKRRSFMGVPGSRAMSGGSTEKGADFFVDTEADDWAMTADRTDAEDDVTETKTVILASGAGGEAKAPTITCIRCGLKGGEGGERQLQNWDMSSAPEGAPQPTSGIGNDQKSSLVDVRRSTTSFCVPCTQTSDREPEDNDNDCESALASDSLSVRQVEGKKSGFLWTGAVILKSSIGGGFLFLPYVFMRGGLVLSFIMFSLVFAAALYCMVLLIHCCKPGVRDTYEGLAERTHGKWARRMVEFCIIVSHLAFSTVNIVLVAGNMRDVIWAATDCDPNFEIPTRVLLWAGAVVYMPLCLLRHMKYLAPVAFVASVGTCVGIVMLLASLGLELATRKEPSQITLFNWQHFPLVLGTVIYMWEGTGLVLPIRENATQKVQANFPRVLSICLGALFTTYTSFVLCANFTFGNHVEPVVLSNLPANILGLGVQAVFAFAIATSVPLMIFPASAIVEHWFLSRFKFGSSTSTVAIYSIVRICLVIIILAAATVGLQQIDNFVALIGGACGAPLTFVFPTLIHIKLHPDEAKRWKLFHYFIICSGVGVQVFSIYWTVASWRGINEFAARCSG</sequence>
<dbReference type="GO" id="GO:0015179">
    <property type="term" value="F:L-amino acid transmembrane transporter activity"/>
    <property type="evidence" value="ECO:0007669"/>
    <property type="project" value="TreeGrafter"/>
</dbReference>
<dbReference type="Pfam" id="PF01490">
    <property type="entry name" value="Aa_trans"/>
    <property type="match status" value="1"/>
</dbReference>
<dbReference type="PANTHER" id="PTHR22950">
    <property type="entry name" value="AMINO ACID TRANSPORTER"/>
    <property type="match status" value="1"/>
</dbReference>
<protein>
    <submittedName>
        <fullName evidence="8">Transmembrane amino acid transporter protein</fullName>
    </submittedName>
</protein>